<organism evidence="2 3">
    <name type="scientific">Pseudomonas fluvialis</name>
    <dbReference type="NCBI Taxonomy" id="1793966"/>
    <lineage>
        <taxon>Bacteria</taxon>
        <taxon>Pseudomonadati</taxon>
        <taxon>Pseudomonadota</taxon>
        <taxon>Gammaproteobacteria</taxon>
        <taxon>Pseudomonadales</taxon>
        <taxon>Pseudomonadaceae</taxon>
        <taxon>Pseudomonas</taxon>
    </lineage>
</organism>
<name>A0A2I0CMT4_9PSED</name>
<evidence type="ECO:0000259" key="1">
    <source>
        <dbReference type="PROSITE" id="PS51186"/>
    </source>
</evidence>
<dbReference type="Gene3D" id="3.40.630.30">
    <property type="match status" value="1"/>
</dbReference>
<dbReference type="SUPFAM" id="SSF55729">
    <property type="entry name" value="Acyl-CoA N-acyltransferases (Nat)"/>
    <property type="match status" value="1"/>
</dbReference>
<dbReference type="CDD" id="cd04301">
    <property type="entry name" value="NAT_SF"/>
    <property type="match status" value="1"/>
</dbReference>
<gene>
    <name evidence="2" type="ORF">CW360_14270</name>
</gene>
<dbReference type="Proteomes" id="UP000242861">
    <property type="component" value="Unassembled WGS sequence"/>
</dbReference>
<dbReference type="InterPro" id="IPR016181">
    <property type="entry name" value="Acyl_CoA_acyltransferase"/>
</dbReference>
<evidence type="ECO:0000313" key="3">
    <source>
        <dbReference type="Proteomes" id="UP000242861"/>
    </source>
</evidence>
<dbReference type="InterPro" id="IPR000182">
    <property type="entry name" value="GNAT_dom"/>
</dbReference>
<dbReference type="EMBL" id="PIYS01000027">
    <property type="protein sequence ID" value="PKF70457.1"/>
    <property type="molecule type" value="Genomic_DNA"/>
</dbReference>
<reference evidence="3" key="1">
    <citation type="submission" date="2017-12" db="EMBL/GenBank/DDBJ databases">
        <authorList>
            <person name="Yu X.-Y."/>
        </authorList>
    </citation>
    <scope>NUCLEOTIDE SEQUENCE [LARGE SCALE GENOMIC DNA]</scope>
    <source>
        <strain evidence="3">ZYSR67-Z</strain>
    </source>
</reference>
<dbReference type="GO" id="GO:0016747">
    <property type="term" value="F:acyltransferase activity, transferring groups other than amino-acyl groups"/>
    <property type="evidence" value="ECO:0007669"/>
    <property type="project" value="InterPro"/>
</dbReference>
<keyword evidence="2" id="KW-0808">Transferase</keyword>
<proteinExistence type="predicted"/>
<evidence type="ECO:0000313" key="2">
    <source>
        <dbReference type="EMBL" id="PKF70457.1"/>
    </source>
</evidence>
<dbReference type="AlphaFoldDB" id="A0A2I0CMT4"/>
<comment type="caution">
    <text evidence="2">The sequence shown here is derived from an EMBL/GenBank/DDBJ whole genome shotgun (WGS) entry which is preliminary data.</text>
</comment>
<accession>A0A2I0CMT4</accession>
<protein>
    <submittedName>
        <fullName evidence="2">GNAT family N-acetyltransferase</fullName>
    </submittedName>
</protein>
<feature type="domain" description="N-acetyltransferase" evidence="1">
    <location>
        <begin position="1"/>
        <end position="164"/>
    </location>
</feature>
<sequence>MQIELMRTDATATELIANLYQFYAYESSDWEDEEVENDGRFYIHHAHLARYWQEPDWSASLILVDGFIAGFLLVERSELPGIDAKEFADLFILRKYRRRGIGRALFQQLVCASGEPWVISLYRDDPLGRPFAQALLGELPSHWWRALPSPEPALLSYLLHCPRQ</sequence>
<dbReference type="PROSITE" id="PS51186">
    <property type="entry name" value="GNAT"/>
    <property type="match status" value="1"/>
</dbReference>
<dbReference type="RefSeq" id="WP_101194168.1">
    <property type="nucleotide sequence ID" value="NZ_JAYRKZ010000001.1"/>
</dbReference>
<dbReference type="Pfam" id="PF00583">
    <property type="entry name" value="Acetyltransf_1"/>
    <property type="match status" value="1"/>
</dbReference>